<feature type="transmembrane region" description="Helical" evidence="1">
    <location>
        <begin position="44"/>
        <end position="65"/>
    </location>
</feature>
<reference evidence="3" key="1">
    <citation type="submission" date="2016-11" db="EMBL/GenBank/DDBJ databases">
        <authorList>
            <person name="Varghese N."/>
            <person name="Submissions S."/>
        </authorList>
    </citation>
    <scope>NUCLEOTIDE SEQUENCE [LARGE SCALE GENOMIC DNA]</scope>
    <source>
        <strain evidence="3">DSM 12395</strain>
    </source>
</reference>
<dbReference type="STRING" id="1121429.SAMN02745133_01985"/>
<protein>
    <submittedName>
        <fullName evidence="2">Uncharacterized protein</fullName>
    </submittedName>
</protein>
<dbReference type="EMBL" id="FQUY01000013">
    <property type="protein sequence ID" value="SHF16730.1"/>
    <property type="molecule type" value="Genomic_DNA"/>
</dbReference>
<gene>
    <name evidence="2" type="ORF">SAMN02745133_01985</name>
</gene>
<proteinExistence type="predicted"/>
<keyword evidence="1" id="KW-1133">Transmembrane helix</keyword>
<feature type="transmembrane region" description="Helical" evidence="1">
    <location>
        <begin position="15"/>
        <end position="32"/>
    </location>
</feature>
<keyword evidence="3" id="KW-1185">Reference proteome</keyword>
<keyword evidence="1" id="KW-0472">Membrane</keyword>
<organism evidence="2 3">
    <name type="scientific">Desulforamulus putei DSM 12395</name>
    <dbReference type="NCBI Taxonomy" id="1121429"/>
    <lineage>
        <taxon>Bacteria</taxon>
        <taxon>Bacillati</taxon>
        <taxon>Bacillota</taxon>
        <taxon>Clostridia</taxon>
        <taxon>Eubacteriales</taxon>
        <taxon>Peptococcaceae</taxon>
        <taxon>Desulforamulus</taxon>
    </lineage>
</organism>
<accession>A0A1M4ZFD7</accession>
<dbReference type="RefSeq" id="WP_073239236.1">
    <property type="nucleotide sequence ID" value="NZ_FQUY01000013.1"/>
</dbReference>
<dbReference type="AlphaFoldDB" id="A0A1M4ZFD7"/>
<dbReference type="OrthoDB" id="9835961at2"/>
<name>A0A1M4ZFD7_9FIRM</name>
<evidence type="ECO:0000256" key="1">
    <source>
        <dbReference type="SAM" id="Phobius"/>
    </source>
</evidence>
<evidence type="ECO:0000313" key="3">
    <source>
        <dbReference type="Proteomes" id="UP000184148"/>
    </source>
</evidence>
<evidence type="ECO:0000313" key="2">
    <source>
        <dbReference type="EMBL" id="SHF16730.1"/>
    </source>
</evidence>
<keyword evidence="1" id="KW-0812">Transmembrane</keyword>
<sequence length="110" mass="12834">MSLWRESFADAIEEIIFNIPLVSLLWFVITLLTEQLRTGSEGQITVASFILTGTVVFLVILVFIFCIKTYTNLRCIVLKENPRYAKKRITLKEVLIKQIIYDRGDDDDWF</sequence>
<dbReference type="Proteomes" id="UP000184148">
    <property type="component" value="Unassembled WGS sequence"/>
</dbReference>